<dbReference type="Pfam" id="PF03405">
    <property type="entry name" value="FA_desaturase_2"/>
    <property type="match status" value="1"/>
</dbReference>
<evidence type="ECO:0000256" key="8">
    <source>
        <dbReference type="ARBA" id="ARBA00023002"/>
    </source>
</evidence>
<keyword evidence="10" id="KW-0443">Lipid metabolism</keyword>
<comment type="pathway">
    <text evidence="2">Lipid metabolism; fatty acid metabolism.</text>
</comment>
<keyword evidence="5" id="KW-0479">Metal-binding</keyword>
<dbReference type="InterPro" id="IPR009078">
    <property type="entry name" value="Ferritin-like_SF"/>
</dbReference>
<organism evidence="12">
    <name type="scientific">Anthurium amnicola</name>
    <dbReference type="NCBI Taxonomy" id="1678845"/>
    <lineage>
        <taxon>Eukaryota</taxon>
        <taxon>Viridiplantae</taxon>
        <taxon>Streptophyta</taxon>
        <taxon>Embryophyta</taxon>
        <taxon>Tracheophyta</taxon>
        <taxon>Spermatophyta</taxon>
        <taxon>Magnoliopsida</taxon>
        <taxon>Liliopsida</taxon>
        <taxon>Araceae</taxon>
        <taxon>Pothoideae</taxon>
        <taxon>Potheae</taxon>
        <taxon>Anthurium</taxon>
    </lineage>
</organism>
<proteinExistence type="inferred from homology"/>
<dbReference type="AlphaFoldDB" id="A0A1D1Y6L6"/>
<evidence type="ECO:0000256" key="6">
    <source>
        <dbReference type="ARBA" id="ARBA00022832"/>
    </source>
</evidence>
<dbReference type="GO" id="GO:0046872">
    <property type="term" value="F:metal ion binding"/>
    <property type="evidence" value="ECO:0007669"/>
    <property type="project" value="UniProtKB-KW"/>
</dbReference>
<keyword evidence="4" id="KW-0444">Lipid biosynthesis</keyword>
<evidence type="ECO:0000256" key="2">
    <source>
        <dbReference type="ARBA" id="ARBA00004872"/>
    </source>
</evidence>
<evidence type="ECO:0000256" key="3">
    <source>
        <dbReference type="ARBA" id="ARBA00008749"/>
    </source>
</evidence>
<evidence type="ECO:0000256" key="1">
    <source>
        <dbReference type="ARBA" id="ARBA00001954"/>
    </source>
</evidence>
<accession>A0A1D1Y6L6</accession>
<keyword evidence="8" id="KW-0560">Oxidoreductase</keyword>
<keyword evidence="7" id="KW-0809">Transit peptide</keyword>
<evidence type="ECO:0000256" key="10">
    <source>
        <dbReference type="ARBA" id="ARBA00023098"/>
    </source>
</evidence>
<dbReference type="Gene3D" id="1.10.620.20">
    <property type="entry name" value="Ribonucleotide Reductase, subunit A"/>
    <property type="match status" value="1"/>
</dbReference>
<comment type="similarity">
    <text evidence="3">Belongs to the fatty acid desaturase type 2 family.</text>
</comment>
<dbReference type="PANTHER" id="PTHR31155:SF31">
    <property type="entry name" value="STEAROYL-[ACYL-CARRIER-PROTEIN] 9-DESATURASE 6, CHLOROPLASTIC"/>
    <property type="match status" value="1"/>
</dbReference>
<evidence type="ECO:0000256" key="7">
    <source>
        <dbReference type="ARBA" id="ARBA00022946"/>
    </source>
</evidence>
<dbReference type="GO" id="GO:0006633">
    <property type="term" value="P:fatty acid biosynthetic process"/>
    <property type="evidence" value="ECO:0007669"/>
    <property type="project" value="UniProtKB-KW"/>
</dbReference>
<evidence type="ECO:0000256" key="11">
    <source>
        <dbReference type="ARBA" id="ARBA00023160"/>
    </source>
</evidence>
<dbReference type="EMBL" id="GDJX01017690">
    <property type="protein sequence ID" value="JAT50246.1"/>
    <property type="molecule type" value="Transcribed_RNA"/>
</dbReference>
<gene>
    <name evidence="12" type="primary">Os01g0880800</name>
    <name evidence="12" type="ORF">g.146103</name>
</gene>
<evidence type="ECO:0000256" key="5">
    <source>
        <dbReference type="ARBA" id="ARBA00022723"/>
    </source>
</evidence>
<dbReference type="SUPFAM" id="SSF47240">
    <property type="entry name" value="Ferritin-like"/>
    <property type="match status" value="1"/>
</dbReference>
<keyword evidence="11" id="KW-0275">Fatty acid biosynthesis</keyword>
<dbReference type="PANTHER" id="PTHR31155">
    <property type="entry name" value="ACYL- ACYL-CARRIER-PROTEIN DESATURASE-RELATED"/>
    <property type="match status" value="1"/>
</dbReference>
<keyword evidence="6" id="KW-0276">Fatty acid metabolism</keyword>
<dbReference type="GO" id="GO:0045300">
    <property type="term" value="F:stearoyl-[ACP] desaturase activity"/>
    <property type="evidence" value="ECO:0007669"/>
    <property type="project" value="InterPro"/>
</dbReference>
<name>A0A1D1Y6L6_9ARAE</name>
<evidence type="ECO:0000313" key="12">
    <source>
        <dbReference type="EMBL" id="JAT50246.1"/>
    </source>
</evidence>
<dbReference type="InterPro" id="IPR012348">
    <property type="entry name" value="RNR-like"/>
</dbReference>
<dbReference type="GO" id="GO:0009570">
    <property type="term" value="C:chloroplast stroma"/>
    <property type="evidence" value="ECO:0007669"/>
    <property type="project" value="TreeGrafter"/>
</dbReference>
<dbReference type="UniPathway" id="UPA00199"/>
<feature type="non-terminal residue" evidence="12">
    <location>
        <position position="134"/>
    </location>
</feature>
<dbReference type="InterPro" id="IPR005067">
    <property type="entry name" value="Fatty_acid_desaturase-2"/>
</dbReference>
<reference evidence="12" key="1">
    <citation type="submission" date="2015-07" db="EMBL/GenBank/DDBJ databases">
        <title>Transcriptome Assembly of Anthurium amnicola.</title>
        <authorList>
            <person name="Suzuki J."/>
        </authorList>
    </citation>
    <scope>NUCLEOTIDE SEQUENCE</scope>
</reference>
<sequence>MESHSLLSWRPLARVPPAGRLIKYQTGFRPLMPVSSVAAPAAARRGVRHSMPPEKVEVFRSLEGWASREVLPLLKPVDKCWQPQDLLPEPGRRPAGGEFEEEVRALRARAAGLPDDYFVVLVGDMITEEALPTY</sequence>
<keyword evidence="9" id="KW-0408">Iron</keyword>
<evidence type="ECO:0000256" key="4">
    <source>
        <dbReference type="ARBA" id="ARBA00022516"/>
    </source>
</evidence>
<comment type="cofactor">
    <cofactor evidence="1">
        <name>Fe(2+)</name>
        <dbReference type="ChEBI" id="CHEBI:29033"/>
    </cofactor>
</comment>
<protein>
    <submittedName>
        <fullName evidence="12">Acyl-[acyl-carrier-protein] desaturase 1, chloroplastic</fullName>
    </submittedName>
</protein>
<evidence type="ECO:0000256" key="9">
    <source>
        <dbReference type="ARBA" id="ARBA00023004"/>
    </source>
</evidence>